<feature type="region of interest" description="Disordered" evidence="1">
    <location>
        <begin position="65"/>
        <end position="84"/>
    </location>
</feature>
<evidence type="ECO:0000313" key="3">
    <source>
        <dbReference type="EMBL" id="VBB41695.1"/>
    </source>
</evidence>
<dbReference type="SUPFAM" id="SSF46785">
    <property type="entry name" value="Winged helix' DNA-binding domain"/>
    <property type="match status" value="1"/>
</dbReference>
<reference evidence="3" key="1">
    <citation type="submission" date="2018-07" db="EMBL/GenBank/DDBJ databases">
        <authorList>
            <consortium name="Genoscope - CEA"/>
            <person name="William W."/>
        </authorList>
    </citation>
    <scope>NUCLEOTIDE SEQUENCE</scope>
    <source>
        <strain evidence="3">IK1</strain>
    </source>
</reference>
<dbReference type="Pfam" id="PF01726">
    <property type="entry name" value="LexA_DNA_bind"/>
    <property type="match status" value="1"/>
</dbReference>
<dbReference type="EMBL" id="UPXX01000008">
    <property type="protein sequence ID" value="VBB41695.1"/>
    <property type="molecule type" value="Genomic_DNA"/>
</dbReference>
<sequence length="84" mass="9683">MTVKSRGRRPENEITEPQRKTLNEIRLFLNERGFPPTIKELSAILGISHSSAHDQVSQLVRKGYMKREPRKARSLAITEKARDL</sequence>
<evidence type="ECO:0000259" key="2">
    <source>
        <dbReference type="Pfam" id="PF01726"/>
    </source>
</evidence>
<protein>
    <submittedName>
        <fullName evidence="3">LexA family transcriptional regulator</fullName>
    </submittedName>
</protein>
<evidence type="ECO:0000256" key="1">
    <source>
        <dbReference type="SAM" id="MobiDB-lite"/>
    </source>
</evidence>
<name>A0A653A0Z7_UNCDX</name>
<dbReference type="Gene3D" id="1.10.10.10">
    <property type="entry name" value="Winged helix-like DNA-binding domain superfamily/Winged helix DNA-binding domain"/>
    <property type="match status" value="1"/>
</dbReference>
<dbReference type="GO" id="GO:0006508">
    <property type="term" value="P:proteolysis"/>
    <property type="evidence" value="ECO:0007669"/>
    <property type="project" value="InterPro"/>
</dbReference>
<feature type="domain" description="LexA repressor DNA-binding" evidence="2">
    <location>
        <begin position="13"/>
        <end position="73"/>
    </location>
</feature>
<accession>A0A653A0Z7</accession>
<gene>
    <name evidence="3" type="ORF">TRIP_B160007</name>
</gene>
<organism evidence="3">
    <name type="scientific">Uncultured Desulfatiglans sp</name>
    <dbReference type="NCBI Taxonomy" id="1748965"/>
    <lineage>
        <taxon>Bacteria</taxon>
        <taxon>Pseudomonadati</taxon>
        <taxon>Thermodesulfobacteriota</taxon>
        <taxon>Desulfobacteria</taxon>
        <taxon>Desulfatiglandales</taxon>
        <taxon>Desulfatiglandaceae</taxon>
        <taxon>Desulfatiglans</taxon>
        <taxon>environmental samples</taxon>
    </lineage>
</organism>
<proteinExistence type="predicted"/>
<dbReference type="InterPro" id="IPR036390">
    <property type="entry name" value="WH_DNA-bd_sf"/>
</dbReference>
<dbReference type="InterPro" id="IPR036388">
    <property type="entry name" value="WH-like_DNA-bd_sf"/>
</dbReference>
<dbReference type="GO" id="GO:0004252">
    <property type="term" value="F:serine-type endopeptidase activity"/>
    <property type="evidence" value="ECO:0007669"/>
    <property type="project" value="InterPro"/>
</dbReference>
<dbReference type="AlphaFoldDB" id="A0A653A0Z7"/>
<dbReference type="InterPro" id="IPR006199">
    <property type="entry name" value="LexA_DNA-bd_dom"/>
</dbReference>